<keyword evidence="1" id="KW-0472">Membrane</keyword>
<keyword evidence="3" id="KW-1185">Reference proteome</keyword>
<comment type="caution">
    <text evidence="2">The sequence shown here is derived from an EMBL/GenBank/DDBJ whole genome shotgun (WGS) entry which is preliminary data.</text>
</comment>
<organism evidence="2 3">
    <name type="scientific">Actinoallomurus vinaceus</name>
    <dbReference type="NCBI Taxonomy" id="1080074"/>
    <lineage>
        <taxon>Bacteria</taxon>
        <taxon>Bacillati</taxon>
        <taxon>Actinomycetota</taxon>
        <taxon>Actinomycetes</taxon>
        <taxon>Streptosporangiales</taxon>
        <taxon>Thermomonosporaceae</taxon>
        <taxon>Actinoallomurus</taxon>
    </lineage>
</organism>
<sequence length="100" mass="10446">MGRKWLPNLGRAGGTVTALAASVTAYQANPFLGCILAGIPLVFLVLLALSVWTAVREDDPDKREAGLRVACLLLGAHAKDYLPSRRSSGVRSATGAGEPT</sequence>
<protein>
    <recommendedName>
        <fullName evidence="4">Major facilitator superfamily (MFS) profile domain-containing protein</fullName>
    </recommendedName>
</protein>
<evidence type="ECO:0000313" key="3">
    <source>
        <dbReference type="Proteomes" id="UP001501442"/>
    </source>
</evidence>
<evidence type="ECO:0000313" key="2">
    <source>
        <dbReference type="EMBL" id="GAA4622727.1"/>
    </source>
</evidence>
<name>A0ABP8U6I1_9ACTN</name>
<evidence type="ECO:0008006" key="4">
    <source>
        <dbReference type="Google" id="ProtNLM"/>
    </source>
</evidence>
<gene>
    <name evidence="2" type="ORF">GCM10023196_016080</name>
</gene>
<feature type="transmembrane region" description="Helical" evidence="1">
    <location>
        <begin position="35"/>
        <end position="55"/>
    </location>
</feature>
<dbReference type="EMBL" id="BAABHK010000002">
    <property type="protein sequence ID" value="GAA4622727.1"/>
    <property type="molecule type" value="Genomic_DNA"/>
</dbReference>
<proteinExistence type="predicted"/>
<dbReference type="Proteomes" id="UP001501442">
    <property type="component" value="Unassembled WGS sequence"/>
</dbReference>
<keyword evidence="1" id="KW-0812">Transmembrane</keyword>
<evidence type="ECO:0000256" key="1">
    <source>
        <dbReference type="SAM" id="Phobius"/>
    </source>
</evidence>
<reference evidence="3" key="1">
    <citation type="journal article" date="2019" name="Int. J. Syst. Evol. Microbiol.">
        <title>The Global Catalogue of Microorganisms (GCM) 10K type strain sequencing project: providing services to taxonomists for standard genome sequencing and annotation.</title>
        <authorList>
            <consortium name="The Broad Institute Genomics Platform"/>
            <consortium name="The Broad Institute Genome Sequencing Center for Infectious Disease"/>
            <person name="Wu L."/>
            <person name="Ma J."/>
        </authorList>
    </citation>
    <scope>NUCLEOTIDE SEQUENCE [LARGE SCALE GENOMIC DNA]</scope>
    <source>
        <strain evidence="3">JCM 17939</strain>
    </source>
</reference>
<keyword evidence="1" id="KW-1133">Transmembrane helix</keyword>
<accession>A0ABP8U6I1</accession>